<dbReference type="Pfam" id="PF02627">
    <property type="entry name" value="CMD"/>
    <property type="match status" value="1"/>
</dbReference>
<dbReference type="RefSeq" id="WP_108517318.1">
    <property type="nucleotide sequence ID" value="NZ_CP026951.1"/>
</dbReference>
<dbReference type="PANTHER" id="PTHR33930:SF2">
    <property type="entry name" value="BLR3452 PROTEIN"/>
    <property type="match status" value="1"/>
</dbReference>
<evidence type="ECO:0000313" key="2">
    <source>
        <dbReference type="EMBL" id="PWB97170.1"/>
    </source>
</evidence>
<organism evidence="2 3">
    <name type="scientific">Homoserinimonas hongtaonis</name>
    <dbReference type="NCBI Taxonomy" id="2079791"/>
    <lineage>
        <taxon>Bacteria</taxon>
        <taxon>Bacillati</taxon>
        <taxon>Actinomycetota</taxon>
        <taxon>Actinomycetes</taxon>
        <taxon>Micrococcales</taxon>
        <taxon>Microbacteriaceae</taxon>
        <taxon>Homoserinimonas</taxon>
    </lineage>
</organism>
<feature type="domain" description="Carboxymuconolactone decarboxylase-like" evidence="1">
    <location>
        <begin position="17"/>
        <end position="101"/>
    </location>
</feature>
<reference evidence="3" key="1">
    <citation type="submission" date="2018-04" db="EMBL/GenBank/DDBJ databases">
        <authorList>
            <person name="Liu S."/>
            <person name="Wang Z."/>
            <person name="Li J."/>
        </authorList>
    </citation>
    <scope>NUCLEOTIDE SEQUENCE [LARGE SCALE GENOMIC DNA]</scope>
    <source>
        <strain evidence="3">S1194</strain>
    </source>
</reference>
<proteinExistence type="predicted"/>
<evidence type="ECO:0000259" key="1">
    <source>
        <dbReference type="Pfam" id="PF02627"/>
    </source>
</evidence>
<sequence length="108" mass="11700">MSTDDREYMRNYKTASPDLLKAYGEFNGAVFADEGREIPKKYRELMAVAVAVSMQCSYCIEVHTKSAVTAGATEAEVAESVWVAAAIGTGAPFMHGRLAFKAAAPHEH</sequence>
<evidence type="ECO:0000313" key="3">
    <source>
        <dbReference type="Proteomes" id="UP000244978"/>
    </source>
</evidence>
<gene>
    <name evidence="2" type="ORF">DF220_04460</name>
</gene>
<keyword evidence="3" id="KW-1185">Reference proteome</keyword>
<dbReference type="InterPro" id="IPR029032">
    <property type="entry name" value="AhpD-like"/>
</dbReference>
<protein>
    <submittedName>
        <fullName evidence="2">Carboxymuconolactone decarboxylase family protein</fullName>
    </submittedName>
</protein>
<dbReference type="EMBL" id="QEEX01000001">
    <property type="protein sequence ID" value="PWB97170.1"/>
    <property type="molecule type" value="Genomic_DNA"/>
</dbReference>
<comment type="caution">
    <text evidence="2">The sequence shown here is derived from an EMBL/GenBank/DDBJ whole genome shotgun (WGS) entry which is preliminary data.</text>
</comment>
<dbReference type="NCBIfam" id="TIGR00778">
    <property type="entry name" value="ahpD_dom"/>
    <property type="match status" value="1"/>
</dbReference>
<dbReference type="Proteomes" id="UP000244978">
    <property type="component" value="Unassembled WGS sequence"/>
</dbReference>
<dbReference type="InterPro" id="IPR004675">
    <property type="entry name" value="AhpD_core"/>
</dbReference>
<dbReference type="GO" id="GO:0051920">
    <property type="term" value="F:peroxiredoxin activity"/>
    <property type="evidence" value="ECO:0007669"/>
    <property type="project" value="InterPro"/>
</dbReference>
<dbReference type="Gene3D" id="1.20.1290.10">
    <property type="entry name" value="AhpD-like"/>
    <property type="match status" value="1"/>
</dbReference>
<dbReference type="KEGG" id="salc:C2138_09345"/>
<dbReference type="SUPFAM" id="SSF69118">
    <property type="entry name" value="AhpD-like"/>
    <property type="match status" value="1"/>
</dbReference>
<dbReference type="PANTHER" id="PTHR33930">
    <property type="entry name" value="ALKYL HYDROPEROXIDE REDUCTASE AHPD"/>
    <property type="match status" value="1"/>
</dbReference>
<dbReference type="OrthoDB" id="9801997at2"/>
<dbReference type="AlphaFoldDB" id="A0A2U1SZX4"/>
<name>A0A2U1SZX4_9MICO</name>
<dbReference type="InterPro" id="IPR003779">
    <property type="entry name" value="CMD-like"/>
</dbReference>
<accession>A0A2U1SZX4</accession>